<evidence type="ECO:0000313" key="3">
    <source>
        <dbReference type="Proteomes" id="UP001057860"/>
    </source>
</evidence>
<gene>
    <name evidence="2" type="ORF">N0H69_06270</name>
</gene>
<dbReference type="GeneID" id="75139587"/>
<protein>
    <submittedName>
        <fullName evidence="2">SAF domain-containing protein</fullName>
    </submittedName>
</protein>
<dbReference type="RefSeq" id="WP_050108560.1">
    <property type="nucleotide sequence ID" value="NZ_CABHWQ010000008.1"/>
</dbReference>
<accession>A0ABY5UW45</accession>
<dbReference type="Pfam" id="PF08666">
    <property type="entry name" value="SAF"/>
    <property type="match status" value="1"/>
</dbReference>
<dbReference type="Proteomes" id="UP001057860">
    <property type="component" value="Chromosome"/>
</dbReference>
<organism evidence="2 3">
    <name type="scientific">Yersinia alsatica</name>
    <dbReference type="NCBI Taxonomy" id="2890317"/>
    <lineage>
        <taxon>Bacteria</taxon>
        <taxon>Pseudomonadati</taxon>
        <taxon>Pseudomonadota</taxon>
        <taxon>Gammaproteobacteria</taxon>
        <taxon>Enterobacterales</taxon>
        <taxon>Yersiniaceae</taxon>
        <taxon>Yersinia</taxon>
    </lineage>
</organism>
<keyword evidence="3" id="KW-1185">Reference proteome</keyword>
<dbReference type="InterPro" id="IPR013974">
    <property type="entry name" value="SAF"/>
</dbReference>
<name>A0ABY5UW45_9GAMM</name>
<dbReference type="CDD" id="cd11614">
    <property type="entry name" value="SAF_CpaB_FlgA_like"/>
    <property type="match status" value="1"/>
</dbReference>
<evidence type="ECO:0000259" key="1">
    <source>
        <dbReference type="Pfam" id="PF08666"/>
    </source>
</evidence>
<feature type="domain" description="SAF" evidence="1">
    <location>
        <begin position="49"/>
        <end position="110"/>
    </location>
</feature>
<dbReference type="EMBL" id="CP104006">
    <property type="protein sequence ID" value="UWM46427.1"/>
    <property type="molecule type" value="Genomic_DNA"/>
</dbReference>
<proteinExistence type="predicted"/>
<reference evidence="2" key="1">
    <citation type="submission" date="2022-08" db="EMBL/GenBank/DDBJ databases">
        <authorList>
            <person name="Bogun A."/>
            <person name="Kislichkina A."/>
            <person name="Solomentsev V."/>
            <person name="Skryabin Y."/>
            <person name="Sizova A."/>
            <person name="Platonov M."/>
            <person name="Dentovskaya S."/>
        </authorList>
    </citation>
    <scope>NUCLEOTIDE SEQUENCE</scope>
    <source>
        <strain evidence="2">SCPM-O-B-7604</strain>
    </source>
</reference>
<sequence length="276" mass="31548">MNRKFLLLFSILIIAIGITGILTSVGDNEKETNNLMKQNKEKEVIISLVQAARDLSAGTLLDKADYTMKKIAVPESSVLMKHDISEVSNINSYLLKSNIVIGSYITKDMLISPDNDEFIHLSLQKDQIIYKFSIWQQDEYLLNTLKIGDNISLQLRILETDKNKGVRSEITINTKNMNNNSNYSLNEIISNMKVVRIKKYSAEELSEKNNKNQKTNETPKGYISVIIKTKDLNRIRLVEKSGDIFLTPSHNIEDNTKHSNLYEIIPKLRTTRELRG</sequence>
<evidence type="ECO:0000313" key="2">
    <source>
        <dbReference type="EMBL" id="UWM46427.1"/>
    </source>
</evidence>